<dbReference type="Gene3D" id="1.25.40.10">
    <property type="entry name" value="Tetratricopeptide repeat domain"/>
    <property type="match status" value="3"/>
</dbReference>
<dbReference type="Proteomes" id="UP001164693">
    <property type="component" value="Chromosome"/>
</dbReference>
<feature type="domain" description="OmpR/PhoB-type" evidence="4">
    <location>
        <begin position="1"/>
        <end position="91"/>
    </location>
</feature>
<dbReference type="PANTHER" id="PTHR47691:SF3">
    <property type="entry name" value="HTH-TYPE TRANSCRIPTIONAL REGULATOR RV0890C-RELATED"/>
    <property type="match status" value="1"/>
</dbReference>
<name>A0ABY7K4Z6_9ACTN</name>
<dbReference type="InterPro" id="IPR001867">
    <property type="entry name" value="OmpR/PhoB-type_DNA-bd"/>
</dbReference>
<accession>A0ABY7K4Z6</accession>
<proteinExistence type="inferred from homology"/>
<evidence type="ECO:0000313" key="6">
    <source>
        <dbReference type="Proteomes" id="UP001164693"/>
    </source>
</evidence>
<dbReference type="EMBL" id="CP097463">
    <property type="protein sequence ID" value="WAX58176.1"/>
    <property type="molecule type" value="Genomic_DNA"/>
</dbReference>
<dbReference type="InterPro" id="IPR036388">
    <property type="entry name" value="WH-like_DNA-bd_sf"/>
</dbReference>
<dbReference type="PANTHER" id="PTHR47691">
    <property type="entry name" value="REGULATOR-RELATED"/>
    <property type="match status" value="1"/>
</dbReference>
<keyword evidence="6" id="KW-1185">Reference proteome</keyword>
<dbReference type="SUPFAM" id="SSF52540">
    <property type="entry name" value="P-loop containing nucleoside triphosphate hydrolases"/>
    <property type="match status" value="1"/>
</dbReference>
<dbReference type="Gene3D" id="1.10.10.10">
    <property type="entry name" value="Winged helix-like DNA-binding domain superfamily/Winged helix DNA-binding domain"/>
    <property type="match status" value="1"/>
</dbReference>
<dbReference type="SMART" id="SM01043">
    <property type="entry name" value="BTAD"/>
    <property type="match status" value="1"/>
</dbReference>
<dbReference type="InterPro" id="IPR011990">
    <property type="entry name" value="TPR-like_helical_dom_sf"/>
</dbReference>
<comment type="similarity">
    <text evidence="1">Belongs to the AfsR/DnrI/RedD regulatory family.</text>
</comment>
<dbReference type="Pfam" id="PF13401">
    <property type="entry name" value="AAA_22"/>
    <property type="match status" value="1"/>
</dbReference>
<organism evidence="5 6">
    <name type="scientific">Jatrophihabitans cynanchi</name>
    <dbReference type="NCBI Taxonomy" id="2944128"/>
    <lineage>
        <taxon>Bacteria</taxon>
        <taxon>Bacillati</taxon>
        <taxon>Actinomycetota</taxon>
        <taxon>Actinomycetes</taxon>
        <taxon>Jatrophihabitantales</taxon>
        <taxon>Jatrophihabitantaceae</taxon>
        <taxon>Jatrophihabitans</taxon>
    </lineage>
</organism>
<dbReference type="SUPFAM" id="SSF46894">
    <property type="entry name" value="C-terminal effector domain of the bipartite response regulators"/>
    <property type="match status" value="1"/>
</dbReference>
<evidence type="ECO:0000256" key="3">
    <source>
        <dbReference type="PROSITE-ProRule" id="PRU01091"/>
    </source>
</evidence>
<evidence type="ECO:0000256" key="1">
    <source>
        <dbReference type="ARBA" id="ARBA00005820"/>
    </source>
</evidence>
<sequence length="1070" mass="114905">MQVGILGPLEVRRDDGAPVDVAGARLRALVTRLALDAGRPVTVAALVDAVWGDAPPTDEANALQTLVSRLRRTLGDATAVGQSPAGYRLAVDPGDVDARRFERLTAEGAAALHANDADRAAELLCSALALWRGPALIDGGAAVAADATRLHDLRLAAVLDRLDADLALGRAAAAVTELDALAADYPLHERLAGQLMRALAATGRQAEALTSYERLRSRLADELGVDPAPELQAIHLAVLRGELGSAAQPKLPESPTRRTNLRAQLTSFVGRDDEVARIGKSLEQSRLVTLVGPGGAGKTRLAAEAATQILDTAPDGIWFVELASVTDAADVPQVILGSLGLREVVLLEQRSRPSARDAIGRVLDALADKQTVLVLDNCEHLIDATARLTDQLLAESPGLRILTTSREPLGIFGETLLVVPPLGLPQPDVTASQALAFPAVRLFADRVAAARPDFALDDESVAVVAEIVRRLDGLPLAIELAAARLRTMPLLEVAERLSDRFRLLTGGSRTAMPRHRTLRAVVEWSWDLLTAGERVLVERLAVFPSGATLRSATAVCADDVVPADDVIDLLASLVDKSLLQVNRSGRYRMLETIREYGIERLAERDELAPIRSRHADFFADLVREADQRLRTADQLPWIERLNEERDNVLAALRYLGDEGRADAALELAAGVGWFWMLTGAHSEAAIWLRFALSVEGVAEVEAHKRLMIETMLAVNSANGPQVMDAETLEAGMARLIDLNERLEAVDPRAAPLLALLRSVIALFSGDEALMQRRIQDAIGSGDEWVAASAVMFRANIAENDGDVASMRVDTERALDTFVRLGDRWGMASCLQTLGLIETNEGDLAAALAHFQDALRYVAELGASDDEAWLNMRLADVYVRLDDLAAARTCAERAAELSSAGGSMREAIFGRVLMAEIARRTGDFDAARTLREEALERLRTMPRGHPMQGHGLAMTLAIVAKHELIDGDVELARERLIEAYETALGTRDMPIVAAVGVVGAQLAAHDGDDVRAARCLGAAARLRGADDPTGPDIAELTPLLRDRLGDAGFERAYAAGKGLGREDALEALTPR</sequence>
<dbReference type="SMART" id="SM00862">
    <property type="entry name" value="Trans_reg_C"/>
    <property type="match status" value="1"/>
</dbReference>
<gene>
    <name evidence="5" type="ORF">M6B22_05265</name>
</gene>
<dbReference type="RefSeq" id="WP_269444726.1">
    <property type="nucleotide sequence ID" value="NZ_CP097463.1"/>
</dbReference>
<reference evidence="5" key="1">
    <citation type="submission" date="2022-05" db="EMBL/GenBank/DDBJ databases">
        <title>Jatrophihabitans sp. SB3-54 whole genome sequence.</title>
        <authorList>
            <person name="Suh M.K."/>
            <person name="Eom M.K."/>
            <person name="Kim J.S."/>
            <person name="Kim H.S."/>
            <person name="Do H.E."/>
            <person name="Shin Y.K."/>
            <person name="Lee J.-S."/>
        </authorList>
    </citation>
    <scope>NUCLEOTIDE SEQUENCE</scope>
    <source>
        <strain evidence="5">SB3-54</strain>
    </source>
</reference>
<dbReference type="Gene3D" id="3.40.50.300">
    <property type="entry name" value="P-loop containing nucleotide triphosphate hydrolases"/>
    <property type="match status" value="1"/>
</dbReference>
<dbReference type="SUPFAM" id="SSF48452">
    <property type="entry name" value="TPR-like"/>
    <property type="match status" value="2"/>
</dbReference>
<dbReference type="Pfam" id="PF00486">
    <property type="entry name" value="Trans_reg_C"/>
    <property type="match status" value="1"/>
</dbReference>
<dbReference type="PRINTS" id="PR00364">
    <property type="entry name" value="DISEASERSIST"/>
</dbReference>
<dbReference type="InterPro" id="IPR016032">
    <property type="entry name" value="Sig_transdc_resp-reg_C-effctor"/>
</dbReference>
<evidence type="ECO:0000256" key="2">
    <source>
        <dbReference type="ARBA" id="ARBA00023125"/>
    </source>
</evidence>
<evidence type="ECO:0000259" key="4">
    <source>
        <dbReference type="PROSITE" id="PS51755"/>
    </source>
</evidence>
<dbReference type="PROSITE" id="PS51755">
    <property type="entry name" value="OMPR_PHOB"/>
    <property type="match status" value="1"/>
</dbReference>
<protein>
    <submittedName>
        <fullName evidence="5">NB-ARC domain-containing protein</fullName>
    </submittedName>
</protein>
<dbReference type="InterPro" id="IPR005158">
    <property type="entry name" value="BTAD"/>
</dbReference>
<dbReference type="InterPro" id="IPR049945">
    <property type="entry name" value="AAA_22"/>
</dbReference>
<feature type="DNA-binding region" description="OmpR/PhoB-type" evidence="3">
    <location>
        <begin position="1"/>
        <end position="91"/>
    </location>
</feature>
<evidence type="ECO:0000313" key="5">
    <source>
        <dbReference type="EMBL" id="WAX58176.1"/>
    </source>
</evidence>
<keyword evidence="2 3" id="KW-0238">DNA-binding</keyword>
<dbReference type="CDD" id="cd15831">
    <property type="entry name" value="BTAD"/>
    <property type="match status" value="1"/>
</dbReference>
<dbReference type="InterPro" id="IPR027417">
    <property type="entry name" value="P-loop_NTPase"/>
</dbReference>
<dbReference type="Pfam" id="PF03704">
    <property type="entry name" value="BTAD"/>
    <property type="match status" value="1"/>
</dbReference>